<evidence type="ECO:0000256" key="6">
    <source>
        <dbReference type="ARBA" id="ARBA00022777"/>
    </source>
</evidence>
<accession>H8GTX8</accession>
<evidence type="ECO:0000256" key="5">
    <source>
        <dbReference type="ARBA" id="ARBA00022679"/>
    </source>
</evidence>
<dbReference type="SMART" id="SM00387">
    <property type="entry name" value="HATPase_c"/>
    <property type="match status" value="1"/>
</dbReference>
<comment type="subcellular location">
    <subcellularLocation>
        <location evidence="2">Membrane</location>
    </subcellularLocation>
</comment>
<sequence>MQEVTGSQTRLGLIRSLESDIVNLENSQRGFVITGDDSYLEPYARARASFTRDVGRLRGQAATARQLGNLESLNAEVQAWATGTAAQEIAARRRSLAGAAALVAEGSGRRQLAQARERLGVMVENENRRLAAALDRSRRTLRAVQWGAPVGALLCAALLVWASRRSARTVSRGVQDFTRGVEALAAGHYGRPLTRTGVRELDVLGGQFVGMAQAVQERERALAEAGEALRESNVNLSRSNRELERFAYVASHDLQEPLRTIGSYTELLARRYGGQLDARADQYIAFTISATQRLKNLIQDLLAFSRVRSAKPVRAPVDLAELSAQIVGDLETKVAETGAVVELGPLPTVQGSAELLRHMLQNLLTNALKFRAPDRAPHVRVRARREAGRWVVSVADNGIGIEPQYFGRIFGVFERLHANDAYEGSGIGLAVTRSAAEHHGGEVWVDSVPGEGSIFSFSLPDAPSGAAPPSGDLPHESH</sequence>
<feature type="region of interest" description="Disordered" evidence="7">
    <location>
        <begin position="459"/>
        <end position="478"/>
    </location>
</feature>
<dbReference type="FunFam" id="3.30.565.10:FF:000006">
    <property type="entry name" value="Sensor histidine kinase WalK"/>
    <property type="match status" value="1"/>
</dbReference>
<gene>
    <name evidence="10" type="ordered locus">DGo_CA2691</name>
</gene>
<evidence type="ECO:0000256" key="2">
    <source>
        <dbReference type="ARBA" id="ARBA00004370"/>
    </source>
</evidence>
<feature type="domain" description="HAMP" evidence="9">
    <location>
        <begin position="168"/>
        <end position="220"/>
    </location>
</feature>
<dbReference type="Pfam" id="PF00512">
    <property type="entry name" value="HisKA"/>
    <property type="match status" value="1"/>
</dbReference>
<dbReference type="Pfam" id="PF02518">
    <property type="entry name" value="HATPase_c"/>
    <property type="match status" value="1"/>
</dbReference>
<dbReference type="CDD" id="cd19410">
    <property type="entry name" value="HK9-like_sensor"/>
    <property type="match status" value="1"/>
</dbReference>
<dbReference type="PROSITE" id="PS50109">
    <property type="entry name" value="HIS_KIN"/>
    <property type="match status" value="1"/>
</dbReference>
<dbReference type="InterPro" id="IPR003594">
    <property type="entry name" value="HATPase_dom"/>
</dbReference>
<dbReference type="AlphaFoldDB" id="H8GTX8"/>
<evidence type="ECO:0000313" key="10">
    <source>
        <dbReference type="EMBL" id="AFD26618.1"/>
    </source>
</evidence>
<dbReference type="SUPFAM" id="SSF55874">
    <property type="entry name" value="ATPase domain of HSP90 chaperone/DNA topoisomerase II/histidine kinase"/>
    <property type="match status" value="1"/>
</dbReference>
<evidence type="ECO:0000259" key="9">
    <source>
        <dbReference type="PROSITE" id="PS50885"/>
    </source>
</evidence>
<organism evidence="10 11">
    <name type="scientific">Deinococcus gobiensis (strain DSM 21396 / JCM 16679 / CGMCC 1.7299 / I-0)</name>
    <dbReference type="NCBI Taxonomy" id="745776"/>
    <lineage>
        <taxon>Bacteria</taxon>
        <taxon>Thermotogati</taxon>
        <taxon>Deinococcota</taxon>
        <taxon>Deinococci</taxon>
        <taxon>Deinococcales</taxon>
        <taxon>Deinococcaceae</taxon>
        <taxon>Deinococcus</taxon>
    </lineage>
</organism>
<dbReference type="Proteomes" id="UP000007575">
    <property type="component" value="Chromosome"/>
</dbReference>
<dbReference type="GO" id="GO:0016020">
    <property type="term" value="C:membrane"/>
    <property type="evidence" value="ECO:0007669"/>
    <property type="project" value="UniProtKB-SubCell"/>
</dbReference>
<dbReference type="GO" id="GO:0000155">
    <property type="term" value="F:phosphorelay sensor kinase activity"/>
    <property type="evidence" value="ECO:0007669"/>
    <property type="project" value="InterPro"/>
</dbReference>
<dbReference type="PANTHER" id="PTHR43304:SF1">
    <property type="entry name" value="PAC DOMAIN-CONTAINING PROTEIN"/>
    <property type="match status" value="1"/>
</dbReference>
<reference evidence="10 11" key="1">
    <citation type="journal article" date="2012" name="PLoS ONE">
        <title>Genome sequence and transcriptome analysis of the radioresistant bacterium Deinococcus gobiensis: insights into the extreme environmental adaptations.</title>
        <authorList>
            <person name="Yuan M."/>
            <person name="Chen M."/>
            <person name="Zhang W."/>
            <person name="Lu W."/>
            <person name="Wang J."/>
            <person name="Yang M."/>
            <person name="Zhao P."/>
            <person name="Tang R."/>
            <person name="Li X."/>
            <person name="Hao Y."/>
            <person name="Zhou Z."/>
            <person name="Zhan Y."/>
            <person name="Yu H."/>
            <person name="Teng C."/>
            <person name="Yan Y."/>
            <person name="Ping S."/>
            <person name="Wang Y."/>
            <person name="Lin M."/>
        </authorList>
    </citation>
    <scope>NUCLEOTIDE SEQUENCE [LARGE SCALE GENOMIC DNA]</scope>
    <source>
        <strain evidence="10 11">I-0</strain>
    </source>
</reference>
<dbReference type="EC" id="2.7.13.3" evidence="3"/>
<proteinExistence type="predicted"/>
<dbReference type="Gene3D" id="3.30.565.10">
    <property type="entry name" value="Histidine kinase-like ATPase, C-terminal domain"/>
    <property type="match status" value="1"/>
</dbReference>
<feature type="domain" description="Histidine kinase" evidence="8">
    <location>
        <begin position="249"/>
        <end position="463"/>
    </location>
</feature>
<dbReference type="InterPro" id="IPR004358">
    <property type="entry name" value="Sig_transdc_His_kin-like_C"/>
</dbReference>
<dbReference type="EMBL" id="CP002191">
    <property type="protein sequence ID" value="AFD26618.1"/>
    <property type="molecule type" value="Genomic_DNA"/>
</dbReference>
<feature type="compositionally biased region" description="Low complexity" evidence="7">
    <location>
        <begin position="459"/>
        <end position="472"/>
    </location>
</feature>
<dbReference type="InterPro" id="IPR007891">
    <property type="entry name" value="CHASE3"/>
</dbReference>
<dbReference type="CDD" id="cd00082">
    <property type="entry name" value="HisKA"/>
    <property type="match status" value="1"/>
</dbReference>
<dbReference type="InterPro" id="IPR052162">
    <property type="entry name" value="Sensor_kinase/Photoreceptor"/>
</dbReference>
<protein>
    <recommendedName>
        <fullName evidence="3">histidine kinase</fullName>
        <ecNumber evidence="3">2.7.13.3</ecNumber>
    </recommendedName>
</protein>
<dbReference type="InterPro" id="IPR036890">
    <property type="entry name" value="HATPase_C_sf"/>
</dbReference>
<dbReference type="InterPro" id="IPR036097">
    <property type="entry name" value="HisK_dim/P_sf"/>
</dbReference>
<dbReference type="PANTHER" id="PTHR43304">
    <property type="entry name" value="PHYTOCHROME-LIKE PROTEIN CPH1"/>
    <property type="match status" value="1"/>
</dbReference>
<dbReference type="SUPFAM" id="SSF47384">
    <property type="entry name" value="Homodimeric domain of signal transducing histidine kinase"/>
    <property type="match status" value="1"/>
</dbReference>
<dbReference type="HOGENOM" id="CLU_000445_114_71_0"/>
<dbReference type="InterPro" id="IPR005467">
    <property type="entry name" value="His_kinase_dom"/>
</dbReference>
<evidence type="ECO:0000256" key="3">
    <source>
        <dbReference type="ARBA" id="ARBA00012438"/>
    </source>
</evidence>
<dbReference type="PROSITE" id="PS50885">
    <property type="entry name" value="HAMP"/>
    <property type="match status" value="1"/>
</dbReference>
<dbReference type="eggNOG" id="COG4251">
    <property type="taxonomic scope" value="Bacteria"/>
</dbReference>
<comment type="catalytic activity">
    <reaction evidence="1">
        <text>ATP + protein L-histidine = ADP + protein N-phospho-L-histidine.</text>
        <dbReference type="EC" id="2.7.13.3"/>
    </reaction>
</comment>
<keyword evidence="4" id="KW-0597">Phosphoprotein</keyword>
<evidence type="ECO:0000256" key="7">
    <source>
        <dbReference type="SAM" id="MobiDB-lite"/>
    </source>
</evidence>
<dbReference type="STRING" id="745776.DGo_CA2691"/>
<keyword evidence="11" id="KW-1185">Reference proteome</keyword>
<evidence type="ECO:0000256" key="1">
    <source>
        <dbReference type="ARBA" id="ARBA00000085"/>
    </source>
</evidence>
<keyword evidence="6 10" id="KW-0418">Kinase</keyword>
<dbReference type="InterPro" id="IPR003661">
    <property type="entry name" value="HisK_dim/P_dom"/>
</dbReference>
<dbReference type="SMART" id="SM00388">
    <property type="entry name" value="HisKA"/>
    <property type="match status" value="1"/>
</dbReference>
<evidence type="ECO:0000256" key="4">
    <source>
        <dbReference type="ARBA" id="ARBA00022553"/>
    </source>
</evidence>
<dbReference type="InterPro" id="IPR003660">
    <property type="entry name" value="HAMP_dom"/>
</dbReference>
<evidence type="ECO:0000313" key="11">
    <source>
        <dbReference type="Proteomes" id="UP000007575"/>
    </source>
</evidence>
<dbReference type="KEGG" id="dgo:DGo_CA2691"/>
<name>H8GTX8_DEIGI</name>
<evidence type="ECO:0000259" key="8">
    <source>
        <dbReference type="PROSITE" id="PS50109"/>
    </source>
</evidence>
<dbReference type="PRINTS" id="PR00344">
    <property type="entry name" value="BCTRLSENSOR"/>
</dbReference>
<dbReference type="Pfam" id="PF05227">
    <property type="entry name" value="CHASE3"/>
    <property type="match status" value="1"/>
</dbReference>
<dbReference type="Gene3D" id="1.10.287.130">
    <property type="match status" value="1"/>
</dbReference>
<keyword evidence="5" id="KW-0808">Transferase</keyword>
<dbReference type="PATRIC" id="fig|745776.4.peg.2759"/>
<dbReference type="SMART" id="SM00304">
    <property type="entry name" value="HAMP"/>
    <property type="match status" value="1"/>
</dbReference>